<organism evidence="2 3">
    <name type="scientific">Pleurodeles waltl</name>
    <name type="common">Iberian ribbed newt</name>
    <dbReference type="NCBI Taxonomy" id="8319"/>
    <lineage>
        <taxon>Eukaryota</taxon>
        <taxon>Metazoa</taxon>
        <taxon>Chordata</taxon>
        <taxon>Craniata</taxon>
        <taxon>Vertebrata</taxon>
        <taxon>Euteleostomi</taxon>
        <taxon>Amphibia</taxon>
        <taxon>Batrachia</taxon>
        <taxon>Caudata</taxon>
        <taxon>Salamandroidea</taxon>
        <taxon>Salamandridae</taxon>
        <taxon>Pleurodelinae</taxon>
        <taxon>Pleurodeles</taxon>
    </lineage>
</organism>
<evidence type="ECO:0000313" key="2">
    <source>
        <dbReference type="EMBL" id="KAJ1123685.1"/>
    </source>
</evidence>
<evidence type="ECO:0000313" key="3">
    <source>
        <dbReference type="Proteomes" id="UP001066276"/>
    </source>
</evidence>
<sequence>MAAVPVEAGGTDVAATPRELPSEDVSLSLLSPAVPVVVLPSPSGSLVPSVSVPGPTGALCPAAPSCSDAKSPPPDDANAHMHKKMKRKGGGRKKKTRLSACNVNTVGGEDRHRCLMH</sequence>
<proteinExistence type="predicted"/>
<feature type="compositionally biased region" description="Basic residues" evidence="1">
    <location>
        <begin position="80"/>
        <end position="97"/>
    </location>
</feature>
<accession>A0AAV7P948</accession>
<keyword evidence="3" id="KW-1185">Reference proteome</keyword>
<dbReference type="EMBL" id="JANPWB010000011">
    <property type="protein sequence ID" value="KAJ1123685.1"/>
    <property type="molecule type" value="Genomic_DNA"/>
</dbReference>
<feature type="region of interest" description="Disordered" evidence="1">
    <location>
        <begin position="62"/>
        <end position="97"/>
    </location>
</feature>
<evidence type="ECO:0000256" key="1">
    <source>
        <dbReference type="SAM" id="MobiDB-lite"/>
    </source>
</evidence>
<gene>
    <name evidence="2" type="ORF">NDU88_002153</name>
</gene>
<comment type="caution">
    <text evidence="2">The sequence shown here is derived from an EMBL/GenBank/DDBJ whole genome shotgun (WGS) entry which is preliminary data.</text>
</comment>
<reference evidence="2" key="1">
    <citation type="journal article" date="2022" name="bioRxiv">
        <title>Sequencing and chromosome-scale assembly of the giantPleurodeles waltlgenome.</title>
        <authorList>
            <person name="Brown T."/>
            <person name="Elewa A."/>
            <person name="Iarovenko S."/>
            <person name="Subramanian E."/>
            <person name="Araus A.J."/>
            <person name="Petzold A."/>
            <person name="Susuki M."/>
            <person name="Suzuki K.-i.T."/>
            <person name="Hayashi T."/>
            <person name="Toyoda A."/>
            <person name="Oliveira C."/>
            <person name="Osipova E."/>
            <person name="Leigh N.D."/>
            <person name="Simon A."/>
            <person name="Yun M.H."/>
        </authorList>
    </citation>
    <scope>NUCLEOTIDE SEQUENCE</scope>
    <source>
        <strain evidence="2">20211129_DDA</strain>
        <tissue evidence="2">Liver</tissue>
    </source>
</reference>
<name>A0AAV7P948_PLEWA</name>
<dbReference type="Proteomes" id="UP001066276">
    <property type="component" value="Chromosome 7"/>
</dbReference>
<protein>
    <submittedName>
        <fullName evidence="2">Uncharacterized protein</fullName>
    </submittedName>
</protein>
<dbReference type="AlphaFoldDB" id="A0AAV7P948"/>